<dbReference type="PANTHER" id="PTHR14226:SF76">
    <property type="entry name" value="NTE FAMILY PROTEIN RSSA"/>
    <property type="match status" value="1"/>
</dbReference>
<sequence>MTAKPKIGLALGSGASRGLAHIGVLKTLDRYGIKPDYIAGCSIGALVGALYLCDIDLDLLIKLAKNMKADIWMDPAVSKKGILAGKKAEEFIKILTRNKNIEELGKPICIVATDLTNSKRHVFTQSPLWRAVRASISIPGIFCPVEMDDMILVDGGVIERVPAALAKEMGADIVIAVDVGKGPSNIKPRNLFEIIMQSIETMENTIVENKLEDDYIIINPVIKNINPLDFTRVDLCIEEGEKSASEAMPRINEAIEKYYDSSIYKGEVL</sequence>
<accession>A0A645E9X6</accession>
<keyword evidence="2" id="KW-0442">Lipid degradation</keyword>
<dbReference type="CDD" id="cd07205">
    <property type="entry name" value="Pat_PNPLA6_PNPLA7_NTE1_like"/>
    <property type="match status" value="1"/>
</dbReference>
<dbReference type="Pfam" id="PF01734">
    <property type="entry name" value="Patatin"/>
    <property type="match status" value="1"/>
</dbReference>
<proteinExistence type="predicted"/>
<dbReference type="InterPro" id="IPR016035">
    <property type="entry name" value="Acyl_Trfase/lysoPLipase"/>
</dbReference>
<evidence type="ECO:0000313" key="5">
    <source>
        <dbReference type="EMBL" id="MPM98727.1"/>
    </source>
</evidence>
<dbReference type="SUPFAM" id="SSF52151">
    <property type="entry name" value="FabD/lysophospholipase-like"/>
    <property type="match status" value="1"/>
</dbReference>
<gene>
    <name evidence="5" type="ORF">SDC9_145916</name>
</gene>
<evidence type="ECO:0000256" key="1">
    <source>
        <dbReference type="ARBA" id="ARBA00022801"/>
    </source>
</evidence>
<feature type="domain" description="PNPLA" evidence="4">
    <location>
        <begin position="9"/>
        <end position="167"/>
    </location>
</feature>
<keyword evidence="3" id="KW-0443">Lipid metabolism</keyword>
<evidence type="ECO:0000259" key="4">
    <source>
        <dbReference type="PROSITE" id="PS51635"/>
    </source>
</evidence>
<keyword evidence="1" id="KW-0378">Hydrolase</keyword>
<name>A0A645E9X6_9ZZZZ</name>
<dbReference type="InterPro" id="IPR002641">
    <property type="entry name" value="PNPLA_dom"/>
</dbReference>
<reference evidence="5" key="1">
    <citation type="submission" date="2019-08" db="EMBL/GenBank/DDBJ databases">
        <authorList>
            <person name="Kucharzyk K."/>
            <person name="Murdoch R.W."/>
            <person name="Higgins S."/>
            <person name="Loffler F."/>
        </authorList>
    </citation>
    <scope>NUCLEOTIDE SEQUENCE</scope>
</reference>
<evidence type="ECO:0000256" key="3">
    <source>
        <dbReference type="ARBA" id="ARBA00023098"/>
    </source>
</evidence>
<dbReference type="AlphaFoldDB" id="A0A645E9X6"/>
<protein>
    <recommendedName>
        <fullName evidence="4">PNPLA domain-containing protein</fullName>
    </recommendedName>
</protein>
<dbReference type="GO" id="GO:0016042">
    <property type="term" value="P:lipid catabolic process"/>
    <property type="evidence" value="ECO:0007669"/>
    <property type="project" value="UniProtKB-KW"/>
</dbReference>
<dbReference type="GO" id="GO:0016787">
    <property type="term" value="F:hydrolase activity"/>
    <property type="evidence" value="ECO:0007669"/>
    <property type="project" value="UniProtKB-KW"/>
</dbReference>
<dbReference type="PANTHER" id="PTHR14226">
    <property type="entry name" value="NEUROPATHY TARGET ESTERASE/SWISS CHEESE D.MELANOGASTER"/>
    <property type="match status" value="1"/>
</dbReference>
<organism evidence="5">
    <name type="scientific">bioreactor metagenome</name>
    <dbReference type="NCBI Taxonomy" id="1076179"/>
    <lineage>
        <taxon>unclassified sequences</taxon>
        <taxon>metagenomes</taxon>
        <taxon>ecological metagenomes</taxon>
    </lineage>
</organism>
<dbReference type="InterPro" id="IPR050301">
    <property type="entry name" value="NTE"/>
</dbReference>
<dbReference type="EMBL" id="VSSQ01044863">
    <property type="protein sequence ID" value="MPM98727.1"/>
    <property type="molecule type" value="Genomic_DNA"/>
</dbReference>
<evidence type="ECO:0000256" key="2">
    <source>
        <dbReference type="ARBA" id="ARBA00022963"/>
    </source>
</evidence>
<comment type="caution">
    <text evidence="5">The sequence shown here is derived from an EMBL/GenBank/DDBJ whole genome shotgun (WGS) entry which is preliminary data.</text>
</comment>
<dbReference type="Gene3D" id="3.40.1090.10">
    <property type="entry name" value="Cytosolic phospholipase A2 catalytic domain"/>
    <property type="match status" value="2"/>
</dbReference>
<dbReference type="PROSITE" id="PS51635">
    <property type="entry name" value="PNPLA"/>
    <property type="match status" value="1"/>
</dbReference>